<dbReference type="GO" id="GO:0030149">
    <property type="term" value="P:sphingolipid catabolic process"/>
    <property type="evidence" value="ECO:0007669"/>
    <property type="project" value="TreeGrafter"/>
</dbReference>
<dbReference type="SUPFAM" id="SSF48403">
    <property type="entry name" value="Ankyrin repeat"/>
    <property type="match status" value="1"/>
</dbReference>
<dbReference type="PANTHER" id="PTHR12393">
    <property type="entry name" value="SPHINGOMYELIN PHOSPHODIESTERASE RELATED"/>
    <property type="match status" value="1"/>
</dbReference>
<name>A0A835SPS1_9CHLO</name>
<dbReference type="GO" id="GO:0005783">
    <property type="term" value="C:endoplasmic reticulum"/>
    <property type="evidence" value="ECO:0007669"/>
    <property type="project" value="TreeGrafter"/>
</dbReference>
<proteinExistence type="predicted"/>
<evidence type="ECO:0000313" key="1">
    <source>
        <dbReference type="EMBL" id="KAG2426019.1"/>
    </source>
</evidence>
<dbReference type="PANTHER" id="PTHR12393:SF6">
    <property type="entry name" value="SPHINGOMYELIN PHOSPHODIESTERASE 2"/>
    <property type="match status" value="1"/>
</dbReference>
<accession>A0A835SPS1</accession>
<reference evidence="1" key="1">
    <citation type="journal article" date="2020" name="bioRxiv">
        <title>Comparative genomics of Chlamydomonas.</title>
        <authorList>
            <person name="Craig R.J."/>
            <person name="Hasan A.R."/>
            <person name="Ness R.W."/>
            <person name="Keightley P.D."/>
        </authorList>
    </citation>
    <scope>NUCLEOTIDE SEQUENCE</scope>
    <source>
        <strain evidence="1">CCAP 11/173</strain>
    </source>
</reference>
<sequence length="666" mass="67503">MTAESDATGAGAGGDWKRLTPDLMRRVAESACIDPNEIAIGLRLVDRETAAALEEFDVIKLGEQQSDPSEPVRAHQPWPGDAFVAHWGRPEPWRALTLPQRRRLLCLAASSGHAPSLEAALAHAGCALTGDVLTAAAAAGNLEGCERLLGEGAFREANAAVEAAAQFGHLPALQLLLKRSERGARAAYYAVAVRGACAGGQAHVLDWMRDTHGFKPKPRHALLAAESGQAEVLELLLPQVEGELAPEQGQGQAGAGAGAAANTGGHQLRRQESFRLLTAIALGCPLPVLQRHYDRLWAWSSPATAAGGGAAGAAGGGAAQQGQGLGLGLGLGQGVEAAAAAPEWALGPNPVGWAERQRDRLLVAAAASASPDWAAKVDWLRSRWGSEAAAAVAAAVTGEHELWHVLFGQRDALSRLRHLRAAGVPLTSPHLPAYAAAGGHADALAYLWDECGIRPAALSDDVMCGAAPRAAAAAAAAATTPTSSGAEGAAGGEASPSPSPVYVLLRQRGAGAEFFNAQRAEREALAGASDASLLFLAEVAAAADDTAAGGAGGGGGGSGGGGGGGAEAAAARAAWSAAFRNAAQYGAGLAVLRALHGLGAAIDLEAVACGGSVAALEWAAAELEAEGRLQPPVLNVGQQQRVARSGNTATVEWLRTRGMLPAATQR</sequence>
<protein>
    <submittedName>
        <fullName evidence="1">Uncharacterized protein</fullName>
    </submittedName>
</protein>
<comment type="caution">
    <text evidence="1">The sequence shown here is derived from an EMBL/GenBank/DDBJ whole genome shotgun (WGS) entry which is preliminary data.</text>
</comment>
<dbReference type="AlphaFoldDB" id="A0A835SPS1"/>
<dbReference type="InterPro" id="IPR036770">
    <property type="entry name" value="Ankyrin_rpt-contain_sf"/>
</dbReference>
<dbReference type="OrthoDB" id="63514at2759"/>
<dbReference type="GO" id="GO:0071944">
    <property type="term" value="C:cell periphery"/>
    <property type="evidence" value="ECO:0007669"/>
    <property type="project" value="TreeGrafter"/>
</dbReference>
<keyword evidence="2" id="KW-1185">Reference proteome</keyword>
<dbReference type="Proteomes" id="UP000613740">
    <property type="component" value="Unassembled WGS sequence"/>
</dbReference>
<evidence type="ECO:0000313" key="2">
    <source>
        <dbReference type="Proteomes" id="UP000613740"/>
    </source>
</evidence>
<dbReference type="EMBL" id="JAEHOD010000110">
    <property type="protein sequence ID" value="KAG2426019.1"/>
    <property type="molecule type" value="Genomic_DNA"/>
</dbReference>
<dbReference type="GO" id="GO:0016020">
    <property type="term" value="C:membrane"/>
    <property type="evidence" value="ECO:0007669"/>
    <property type="project" value="TreeGrafter"/>
</dbReference>
<organism evidence="1 2">
    <name type="scientific">Chlamydomonas schloesseri</name>
    <dbReference type="NCBI Taxonomy" id="2026947"/>
    <lineage>
        <taxon>Eukaryota</taxon>
        <taxon>Viridiplantae</taxon>
        <taxon>Chlorophyta</taxon>
        <taxon>core chlorophytes</taxon>
        <taxon>Chlorophyceae</taxon>
        <taxon>CS clade</taxon>
        <taxon>Chlamydomonadales</taxon>
        <taxon>Chlamydomonadaceae</taxon>
        <taxon>Chlamydomonas</taxon>
    </lineage>
</organism>
<gene>
    <name evidence="1" type="ORF">HYH02_014881</name>
</gene>
<dbReference type="GO" id="GO:0046513">
    <property type="term" value="P:ceramide biosynthetic process"/>
    <property type="evidence" value="ECO:0007669"/>
    <property type="project" value="TreeGrafter"/>
</dbReference>
<dbReference type="GO" id="GO:0004620">
    <property type="term" value="F:phospholipase activity"/>
    <property type="evidence" value="ECO:0007669"/>
    <property type="project" value="TreeGrafter"/>
</dbReference>